<keyword evidence="3" id="KW-1185">Reference proteome</keyword>
<keyword evidence="2" id="KW-0326">Glycosidase</keyword>
<dbReference type="Gene3D" id="3.10.50.10">
    <property type="match status" value="1"/>
</dbReference>
<gene>
    <name evidence="2" type="primary">ydhD_1</name>
    <name evidence="2" type="ORF">AN618_08870</name>
</gene>
<dbReference type="SMART" id="SM00636">
    <property type="entry name" value="Glyco_18"/>
    <property type="match status" value="1"/>
</dbReference>
<dbReference type="InterPro" id="IPR017853">
    <property type="entry name" value="GH"/>
</dbReference>
<dbReference type="InterPro" id="IPR029070">
    <property type="entry name" value="Chitinase_insertion_sf"/>
</dbReference>
<proteinExistence type="predicted"/>
<dbReference type="GO" id="GO:0008061">
    <property type="term" value="F:chitin binding"/>
    <property type="evidence" value="ECO:0007669"/>
    <property type="project" value="InterPro"/>
</dbReference>
<dbReference type="SUPFAM" id="SSF51445">
    <property type="entry name" value="(Trans)glycosidases"/>
    <property type="match status" value="1"/>
</dbReference>
<dbReference type="Gene3D" id="3.30.457.10">
    <property type="entry name" value="Copper amine oxidase-like, N-terminal domain"/>
    <property type="match status" value="1"/>
</dbReference>
<dbReference type="PANTHER" id="PTHR46066">
    <property type="entry name" value="CHITINASE DOMAIN-CONTAINING PROTEIN 1 FAMILY MEMBER"/>
    <property type="match status" value="1"/>
</dbReference>
<dbReference type="EMBL" id="LOED01000008">
    <property type="protein sequence ID" value="KXG77689.1"/>
    <property type="molecule type" value="Genomic_DNA"/>
</dbReference>
<protein>
    <submittedName>
        <fullName evidence="2">Putative sporulation-specific glycosylase YdhD</fullName>
        <ecNumber evidence="2">3.2.-.-</ecNumber>
    </submittedName>
</protein>
<dbReference type="AlphaFoldDB" id="A0A140LAW4"/>
<dbReference type="EC" id="3.2.-.-" evidence="2"/>
<dbReference type="SUPFAM" id="SSF55383">
    <property type="entry name" value="Copper amine oxidase, domain N"/>
    <property type="match status" value="1"/>
</dbReference>
<dbReference type="Pfam" id="PF07833">
    <property type="entry name" value="Cu_amine_oxidN1"/>
    <property type="match status" value="1"/>
</dbReference>
<evidence type="ECO:0000313" key="3">
    <source>
        <dbReference type="Proteomes" id="UP000070427"/>
    </source>
</evidence>
<dbReference type="PATRIC" id="fig|520764.3.peg.922"/>
<accession>A0A140LAW4</accession>
<reference evidence="2 3" key="1">
    <citation type="submission" date="2015-12" db="EMBL/GenBank/DDBJ databases">
        <title>Draft genome sequnece of Fervidicola ferrireducens strain Y170.</title>
        <authorList>
            <person name="Patel B.K."/>
        </authorList>
    </citation>
    <scope>NUCLEOTIDE SEQUENCE [LARGE SCALE GENOMIC DNA]</scope>
    <source>
        <strain evidence="2 3">Y170</strain>
    </source>
</reference>
<dbReference type="STRING" id="520764.AN618_08870"/>
<comment type="caution">
    <text evidence="2">The sequence shown here is derived from an EMBL/GenBank/DDBJ whole genome shotgun (WGS) entry which is preliminary data.</text>
</comment>
<dbReference type="Gene3D" id="3.20.20.80">
    <property type="entry name" value="Glycosidases"/>
    <property type="match status" value="1"/>
</dbReference>
<feature type="domain" description="GH18" evidence="1">
    <location>
        <begin position="150"/>
        <end position="470"/>
    </location>
</feature>
<dbReference type="InterPro" id="IPR001223">
    <property type="entry name" value="Glyco_hydro18_cat"/>
</dbReference>
<dbReference type="InterPro" id="IPR011583">
    <property type="entry name" value="Chitinase_II/V-like_cat"/>
</dbReference>
<dbReference type="GO" id="GO:0016798">
    <property type="term" value="F:hydrolase activity, acting on glycosyl bonds"/>
    <property type="evidence" value="ECO:0007669"/>
    <property type="project" value="UniProtKB-KW"/>
</dbReference>
<dbReference type="PROSITE" id="PS51910">
    <property type="entry name" value="GH18_2"/>
    <property type="match status" value="1"/>
</dbReference>
<dbReference type="InterPro" id="IPR036582">
    <property type="entry name" value="Mao_N_sf"/>
</dbReference>
<evidence type="ECO:0000313" key="2">
    <source>
        <dbReference type="EMBL" id="KXG77689.1"/>
    </source>
</evidence>
<dbReference type="InterPro" id="IPR012854">
    <property type="entry name" value="Cu_amine_oxidase-like_N"/>
</dbReference>
<dbReference type="GO" id="GO:0005975">
    <property type="term" value="P:carbohydrate metabolic process"/>
    <property type="evidence" value="ECO:0007669"/>
    <property type="project" value="InterPro"/>
</dbReference>
<name>A0A140LAW4_9FIRM</name>
<sequence length="471" mass="53217">MRNIRKIAVLFLVGVFLLSMVPPFEVYGAGTIKIFLNGKEIKPDVPPVMKSNRVLVPFRFLSENLGAGVHWDERTRTITAEKGGTEIILKIGNPVAYINGKPVKLDVPALIVNGRTLVPIRFFSEAFGAQVGWDGAKMAVFITIKEGLAKYVLGYYYSQSYDDFVKNADKLSSIAAKWYTLDQNSNLTSYDNSRWIMKPEEHGSVLETARQNGVKVFALIFENDRARLSQALGTPEKRKALVDQIVNEVEKENYDGVNIDFEYIKPEDGENFSNFILELYNALKSKNKTLSLSLPAKTEKHDWWPAYDYEILGRYSDFAVVMAYDRNPGTPGPQAGVDWTREVVDYAIARIPAQKVVLGIGYYGYAWAESGRYTVLEEKNQMTYSRILFLDELKSKYGLKMNLDGSSLMAYGSFKDEKGATYQIWMENRASVDAKCKLVIEKGLKGIAVWRLGYTTANFWQAVNDNFKPAK</sequence>
<keyword evidence="2" id="KW-0378">Hydrolase</keyword>
<dbReference type="RefSeq" id="WP_245628397.1">
    <property type="nucleotide sequence ID" value="NZ_LOED01000008.1"/>
</dbReference>
<dbReference type="Proteomes" id="UP000070427">
    <property type="component" value="Unassembled WGS sequence"/>
</dbReference>
<organism evidence="2 3">
    <name type="scientific">Fervidicola ferrireducens</name>
    <dbReference type="NCBI Taxonomy" id="520764"/>
    <lineage>
        <taxon>Bacteria</taxon>
        <taxon>Bacillati</taxon>
        <taxon>Bacillota</taxon>
        <taxon>Clostridia</taxon>
        <taxon>Thermosediminibacterales</taxon>
        <taxon>Thermosediminibacteraceae</taxon>
        <taxon>Fervidicola</taxon>
    </lineage>
</organism>
<dbReference type="FunCoup" id="A0A140LAW4">
    <property type="interactions" value="107"/>
</dbReference>
<evidence type="ECO:0000259" key="1">
    <source>
        <dbReference type="PROSITE" id="PS51910"/>
    </source>
</evidence>
<dbReference type="InParanoid" id="A0A140LAW4"/>
<dbReference type="Pfam" id="PF00704">
    <property type="entry name" value="Glyco_hydro_18"/>
    <property type="match status" value="1"/>
</dbReference>
<dbReference type="PANTHER" id="PTHR46066:SF2">
    <property type="entry name" value="CHITINASE DOMAIN-CONTAINING PROTEIN 1"/>
    <property type="match status" value="1"/>
</dbReference>